<sequence>MATTKYRAYTNVPKPSPKLVEIIKQSGTTLYLDPGAIVQLIDPDTSVLQIIVGRQESIFKLTDIRAIIATEAEIKSSALTKILRWRIPVILFSQSGEFLGRIEPDYKIRADIMQSQALMTDAMRVEVMQGATWGRLRRLRRFLQRSGRDGAVEISQASKDILHLSNCITNHDSITSLQGLIGQGMLIFYRMLPQCINPDWKFTSRHDNSPVCRMLDFSEKLLEESIKNAIFSSGLNPNLGYWHRTHHQTKGLIADLTTEFQILAIACVKTVLNRGYITSKDFNKCWDENTLPLVAAQAITRAYQVKMATEISYPEIKIKCTYEDLFYIQAKQLILYLQGQIQEYYSPDLK</sequence>
<evidence type="ECO:0000256" key="5">
    <source>
        <dbReference type="ARBA" id="ARBA00022842"/>
    </source>
</evidence>
<dbReference type="CDD" id="cd09634">
    <property type="entry name" value="Cas1_I-II-III"/>
    <property type="match status" value="1"/>
</dbReference>
<comment type="caution">
    <text evidence="10">The sequence shown here is derived from an EMBL/GenBank/DDBJ whole genome shotgun (WGS) entry which is preliminary data.</text>
</comment>
<keyword evidence="5" id="KW-0460">Magnesium</keyword>
<keyword evidence="4" id="KW-0378">Hydrolase</keyword>
<accession>A0ABR8F0Z6</accession>
<dbReference type="InterPro" id="IPR042206">
    <property type="entry name" value="CRISPR-assoc_Cas1_C"/>
</dbReference>
<evidence type="ECO:0000256" key="8">
    <source>
        <dbReference type="ARBA" id="ARBA00023211"/>
    </source>
</evidence>
<evidence type="ECO:0000256" key="1">
    <source>
        <dbReference type="ARBA" id="ARBA00022722"/>
    </source>
</evidence>
<dbReference type="Pfam" id="PF01867">
    <property type="entry name" value="Cas_Cas1"/>
    <property type="match status" value="1"/>
</dbReference>
<evidence type="ECO:0000256" key="7">
    <source>
        <dbReference type="ARBA" id="ARBA00023125"/>
    </source>
</evidence>
<keyword evidence="3 10" id="KW-0255">Endonuclease</keyword>
<keyword evidence="7" id="KW-0238">DNA-binding</keyword>
<keyword evidence="6" id="KW-0051">Antiviral defense</keyword>
<dbReference type="EMBL" id="JACJTE010000037">
    <property type="protein sequence ID" value="MBD2563840.1"/>
    <property type="molecule type" value="Genomic_DNA"/>
</dbReference>
<gene>
    <name evidence="10" type="primary">cas1</name>
    <name evidence="10" type="ORF">H6G95_25155</name>
</gene>
<proteinExistence type="predicted"/>
<dbReference type="InterPro" id="IPR002729">
    <property type="entry name" value="CRISPR-assoc_Cas1"/>
</dbReference>
<evidence type="ECO:0000256" key="9">
    <source>
        <dbReference type="ARBA" id="ARBA00038592"/>
    </source>
</evidence>
<protein>
    <submittedName>
        <fullName evidence="10">CRISPR-associated endonuclease Cas1</fullName>
    </submittedName>
</protein>
<evidence type="ECO:0000256" key="3">
    <source>
        <dbReference type="ARBA" id="ARBA00022759"/>
    </source>
</evidence>
<evidence type="ECO:0000256" key="4">
    <source>
        <dbReference type="ARBA" id="ARBA00022801"/>
    </source>
</evidence>
<dbReference type="Proteomes" id="UP000604661">
    <property type="component" value="Unassembled WGS sequence"/>
</dbReference>
<keyword evidence="2" id="KW-0479">Metal-binding</keyword>
<dbReference type="NCBIfam" id="TIGR00287">
    <property type="entry name" value="cas1"/>
    <property type="match status" value="1"/>
</dbReference>
<dbReference type="PANTHER" id="PTHR34353:SF2">
    <property type="entry name" value="CRISPR-ASSOCIATED ENDONUCLEASE CAS1 1"/>
    <property type="match status" value="1"/>
</dbReference>
<dbReference type="GO" id="GO:0004519">
    <property type="term" value="F:endonuclease activity"/>
    <property type="evidence" value="ECO:0007669"/>
    <property type="project" value="UniProtKB-KW"/>
</dbReference>
<evidence type="ECO:0000313" key="10">
    <source>
        <dbReference type="EMBL" id="MBD2563840.1"/>
    </source>
</evidence>
<keyword evidence="11" id="KW-1185">Reference proteome</keyword>
<dbReference type="RefSeq" id="WP_190898344.1">
    <property type="nucleotide sequence ID" value="NZ_JACJTE010000037.1"/>
</dbReference>
<evidence type="ECO:0000256" key="2">
    <source>
        <dbReference type="ARBA" id="ARBA00022723"/>
    </source>
</evidence>
<keyword evidence="8" id="KW-0464">Manganese</keyword>
<comment type="subunit">
    <text evidence="9">Homodimer, forms a heterotetramer with a Cas2 homodimer.</text>
</comment>
<keyword evidence="1" id="KW-0540">Nuclease</keyword>
<evidence type="ECO:0000313" key="11">
    <source>
        <dbReference type="Proteomes" id="UP000604661"/>
    </source>
</evidence>
<dbReference type="Gene3D" id="1.20.120.920">
    <property type="entry name" value="CRISPR-associated endonuclease Cas1, C-terminal domain"/>
    <property type="match status" value="1"/>
</dbReference>
<dbReference type="PANTHER" id="PTHR34353">
    <property type="entry name" value="CRISPR-ASSOCIATED ENDONUCLEASE CAS1 1"/>
    <property type="match status" value="1"/>
</dbReference>
<organism evidence="10 11">
    <name type="scientific">Nostoc linckia FACHB-391</name>
    <dbReference type="NCBI Taxonomy" id="2692906"/>
    <lineage>
        <taxon>Bacteria</taxon>
        <taxon>Bacillati</taxon>
        <taxon>Cyanobacteriota</taxon>
        <taxon>Cyanophyceae</taxon>
        <taxon>Nostocales</taxon>
        <taxon>Nostocaceae</taxon>
        <taxon>Nostoc</taxon>
    </lineage>
</organism>
<evidence type="ECO:0000256" key="6">
    <source>
        <dbReference type="ARBA" id="ARBA00023118"/>
    </source>
</evidence>
<dbReference type="InterPro" id="IPR050646">
    <property type="entry name" value="Cas1"/>
</dbReference>
<name>A0ABR8F0Z6_NOSLI</name>
<reference evidence="10 11" key="1">
    <citation type="journal article" date="2020" name="ISME J.">
        <title>Comparative genomics reveals insights into cyanobacterial evolution and habitat adaptation.</title>
        <authorList>
            <person name="Chen M.Y."/>
            <person name="Teng W.K."/>
            <person name="Zhao L."/>
            <person name="Hu C.X."/>
            <person name="Zhou Y.K."/>
            <person name="Han B.P."/>
            <person name="Song L.R."/>
            <person name="Shu W.S."/>
        </authorList>
    </citation>
    <scope>NUCLEOTIDE SEQUENCE [LARGE SCALE GENOMIC DNA]</scope>
    <source>
        <strain evidence="10 11">FACHB-391</strain>
    </source>
</reference>